<comment type="caution">
    <text evidence="2">The sequence shown here is derived from an EMBL/GenBank/DDBJ whole genome shotgun (WGS) entry which is preliminary data.</text>
</comment>
<dbReference type="SMART" id="SM00554">
    <property type="entry name" value="FAS1"/>
    <property type="match status" value="4"/>
</dbReference>
<proteinExistence type="predicted"/>
<evidence type="ECO:0000313" key="3">
    <source>
        <dbReference type="Proteomes" id="UP000050417"/>
    </source>
</evidence>
<feature type="domain" description="FAS1" evidence="1">
    <location>
        <begin position="288"/>
        <end position="418"/>
    </location>
</feature>
<accession>A0A0P6X8D5</accession>
<gene>
    <name evidence="2" type="ORF">ADN00_07565</name>
</gene>
<dbReference type="FunFam" id="2.30.180.10:FF:000019">
    <property type="entry name" value="Cell surface lipoprotein"/>
    <property type="match status" value="4"/>
</dbReference>
<feature type="domain" description="FAS1" evidence="1">
    <location>
        <begin position="420"/>
        <end position="550"/>
    </location>
</feature>
<dbReference type="PROSITE" id="PS50213">
    <property type="entry name" value="FAS1"/>
    <property type="match status" value="4"/>
</dbReference>
<dbReference type="InterPro" id="IPR036378">
    <property type="entry name" value="FAS1_dom_sf"/>
</dbReference>
<organism evidence="2 3">
    <name type="scientific">Ornatilinea apprima</name>
    <dbReference type="NCBI Taxonomy" id="1134406"/>
    <lineage>
        <taxon>Bacteria</taxon>
        <taxon>Bacillati</taxon>
        <taxon>Chloroflexota</taxon>
        <taxon>Anaerolineae</taxon>
        <taxon>Anaerolineales</taxon>
        <taxon>Anaerolineaceae</taxon>
        <taxon>Ornatilinea</taxon>
    </lineage>
</organism>
<sequence>MPEPTPVPPTQAPEPTAVPTEAPKTIVDIAVEDGRFTTLVAAVQAAGLAETLSGEGPFTVFAPTDDAFAKLPEGTVEALLADIPTLSEILLYHVVPGAVMAEQVVELKSAETAAGIDVRIKVMDGKVFINDAEVLITDIEASNGVIHVIDSVILPPADIVDIAVADGRFTTLVAAVQAAGLVETLKGEGPFTVFAPTDDAFAKLPEGTIEALLADIPALSDILLYHVVPGKYYAEDVLAMPVLESAQGSSLLVKLMEGKAMLNDAEIIITDIPARNGVIHVIDTVVTPGNIVETAVKDGRFTTLAAALQAANLVEALQGEGPFTVFAPTDEAFAKLPEGTVEALLADIPTLSNILLYHVVEGSVKAADVAGLSNADTLAGEKLNIMIDGEKVMINDAQVIIADIVTTNGVIHVIDTVLQPRDIVDTAVADGRFTTLAAALEAAGLIETLKGAGPFTVFAPTDDAFAKLPEGTVEALLADIPALTNILTYHVVAGEVYAADVVNLESAATVQGQPVSIKVEDGKVFINEAQVIITDIAASNGVIHVIDSVILPPQ</sequence>
<dbReference type="PANTHER" id="PTHR10900">
    <property type="entry name" value="PERIOSTIN-RELATED"/>
    <property type="match status" value="1"/>
</dbReference>
<dbReference type="PANTHER" id="PTHR10900:SF77">
    <property type="entry name" value="FI19380P1"/>
    <property type="match status" value="1"/>
</dbReference>
<dbReference type="Pfam" id="PF02469">
    <property type="entry name" value="Fasciclin"/>
    <property type="match status" value="4"/>
</dbReference>
<keyword evidence="3" id="KW-1185">Reference proteome</keyword>
<dbReference type="InterPro" id="IPR050904">
    <property type="entry name" value="Adhesion/Biosynth-related"/>
</dbReference>
<dbReference type="SUPFAM" id="SSF82153">
    <property type="entry name" value="FAS1 domain"/>
    <property type="match status" value="4"/>
</dbReference>
<dbReference type="EMBL" id="LGCL01000019">
    <property type="protein sequence ID" value="KPL78359.1"/>
    <property type="molecule type" value="Genomic_DNA"/>
</dbReference>
<feature type="domain" description="FAS1" evidence="1">
    <location>
        <begin position="156"/>
        <end position="286"/>
    </location>
</feature>
<dbReference type="GO" id="GO:0005615">
    <property type="term" value="C:extracellular space"/>
    <property type="evidence" value="ECO:0007669"/>
    <property type="project" value="TreeGrafter"/>
</dbReference>
<feature type="domain" description="FAS1" evidence="1">
    <location>
        <begin position="23"/>
        <end position="153"/>
    </location>
</feature>
<dbReference type="PATRIC" id="fig|1134406.4.peg.3340"/>
<name>A0A0P6X8D5_9CHLR</name>
<dbReference type="AlphaFoldDB" id="A0A0P6X8D5"/>
<dbReference type="InterPro" id="IPR000782">
    <property type="entry name" value="FAS1_domain"/>
</dbReference>
<protein>
    <recommendedName>
        <fullName evidence="1">FAS1 domain-containing protein</fullName>
    </recommendedName>
</protein>
<evidence type="ECO:0000259" key="1">
    <source>
        <dbReference type="PROSITE" id="PS50213"/>
    </source>
</evidence>
<dbReference type="STRING" id="1134406.ADN00_07565"/>
<evidence type="ECO:0000313" key="2">
    <source>
        <dbReference type="EMBL" id="KPL78359.1"/>
    </source>
</evidence>
<dbReference type="Gene3D" id="2.30.180.10">
    <property type="entry name" value="FAS1 domain"/>
    <property type="match status" value="4"/>
</dbReference>
<reference evidence="2 3" key="1">
    <citation type="submission" date="2015-07" db="EMBL/GenBank/DDBJ databases">
        <title>Genome sequence of Ornatilinea apprima DSM 23815.</title>
        <authorList>
            <person name="Hemp J."/>
            <person name="Ward L.M."/>
            <person name="Pace L.A."/>
            <person name="Fischer W.W."/>
        </authorList>
    </citation>
    <scope>NUCLEOTIDE SEQUENCE [LARGE SCALE GENOMIC DNA]</scope>
    <source>
        <strain evidence="2 3">P3M-1</strain>
    </source>
</reference>
<dbReference type="Proteomes" id="UP000050417">
    <property type="component" value="Unassembled WGS sequence"/>
</dbReference>